<evidence type="ECO:0000313" key="4">
    <source>
        <dbReference type="Proteomes" id="UP001225598"/>
    </source>
</evidence>
<feature type="transmembrane region" description="Helical" evidence="1">
    <location>
        <begin position="259"/>
        <end position="278"/>
    </location>
</feature>
<keyword evidence="1" id="KW-1133">Transmembrane helix</keyword>
<dbReference type="PANTHER" id="PTHR39430">
    <property type="entry name" value="MEMBRANE-ASSOCIATED PROTEASE-RELATED"/>
    <property type="match status" value="1"/>
</dbReference>
<dbReference type="EC" id="3.4.-.-" evidence="3"/>
<evidence type="ECO:0000259" key="2">
    <source>
        <dbReference type="Pfam" id="PF02517"/>
    </source>
</evidence>
<organism evidence="3 4">
    <name type="scientific">Corynebacterium breve</name>
    <dbReference type="NCBI Taxonomy" id="3049799"/>
    <lineage>
        <taxon>Bacteria</taxon>
        <taxon>Bacillati</taxon>
        <taxon>Actinomycetota</taxon>
        <taxon>Actinomycetes</taxon>
        <taxon>Mycobacteriales</taxon>
        <taxon>Corynebacteriaceae</taxon>
        <taxon>Corynebacterium</taxon>
    </lineage>
</organism>
<accession>A0ABY8VFY8</accession>
<feature type="transmembrane region" description="Helical" evidence="1">
    <location>
        <begin position="19"/>
        <end position="41"/>
    </location>
</feature>
<feature type="domain" description="CAAX prenyl protease 2/Lysostaphin resistance protein A-like" evidence="2">
    <location>
        <begin position="150"/>
        <end position="243"/>
    </location>
</feature>
<dbReference type="InterPro" id="IPR003675">
    <property type="entry name" value="Rce1/LyrA-like_dom"/>
</dbReference>
<gene>
    <name evidence="3" type="ORF">QP027_03175</name>
</gene>
<sequence length="292" mass="31426">MATNTSTTHPRIPATWWGLLLRAVVAFFFIIISNFAVAPALTLVNEVMGDSVAGMYLVAGAMALTSLIVIGLVAVWMRWVERSSIARTGLYNGKEGVKGFFGGFALVGIAVIVTWGVAVIAGSGIDVDITKELAPPGQSITVGSLGAVAFVIISRAVFLQGLPEELIYRGWLVDVTRDRLWLTMGWTTAAFTIIHLVSSGGQESVSDFILYLVTPLGMSIIAIALVLRTGSVWWAVGTHGGMHIWSSALMLLYPIEEGPVEWIVSGVVQALIGAVILWDWRCRRQANVAEQI</sequence>
<feature type="transmembrane region" description="Helical" evidence="1">
    <location>
        <begin position="232"/>
        <end position="253"/>
    </location>
</feature>
<keyword evidence="1" id="KW-0812">Transmembrane</keyword>
<keyword evidence="3" id="KW-0645">Protease</keyword>
<evidence type="ECO:0000313" key="3">
    <source>
        <dbReference type="EMBL" id="WIM68413.1"/>
    </source>
</evidence>
<feature type="transmembrane region" description="Helical" evidence="1">
    <location>
        <begin position="140"/>
        <end position="159"/>
    </location>
</feature>
<name>A0ABY8VFY8_9CORY</name>
<dbReference type="EMBL" id="CP126969">
    <property type="protein sequence ID" value="WIM68413.1"/>
    <property type="molecule type" value="Genomic_DNA"/>
</dbReference>
<reference evidence="3 4" key="1">
    <citation type="submission" date="2023-05" db="EMBL/GenBank/DDBJ databases">
        <title>Corynebacterium suedekumii sp. nov. and Corynebacterium breve sp. nov. isolated from raw cow's milk.</title>
        <authorList>
            <person name="Baer M.K."/>
            <person name="Mehl L."/>
            <person name="Hellmuth R."/>
            <person name="Marke G."/>
            <person name="Lipski A."/>
        </authorList>
    </citation>
    <scope>NUCLEOTIDE SEQUENCE [LARGE SCALE GENOMIC DNA]</scope>
    <source>
        <strain evidence="3 4">R4</strain>
    </source>
</reference>
<feature type="transmembrane region" description="Helical" evidence="1">
    <location>
        <begin position="180"/>
        <end position="197"/>
    </location>
</feature>
<protein>
    <submittedName>
        <fullName evidence="3">CPBP family intramembrane metalloprotease</fullName>
        <ecNumber evidence="3">3.4.-.-</ecNumber>
    </submittedName>
</protein>
<feature type="transmembrane region" description="Helical" evidence="1">
    <location>
        <begin position="53"/>
        <end position="79"/>
    </location>
</feature>
<dbReference type="PANTHER" id="PTHR39430:SF1">
    <property type="entry name" value="PROTEASE"/>
    <property type="match status" value="1"/>
</dbReference>
<feature type="transmembrane region" description="Helical" evidence="1">
    <location>
        <begin position="209"/>
        <end position="227"/>
    </location>
</feature>
<keyword evidence="1" id="KW-0472">Membrane</keyword>
<keyword evidence="3" id="KW-0482">Metalloprotease</keyword>
<evidence type="ECO:0000256" key="1">
    <source>
        <dbReference type="SAM" id="Phobius"/>
    </source>
</evidence>
<keyword evidence="3" id="KW-0378">Hydrolase</keyword>
<dbReference type="GO" id="GO:0008237">
    <property type="term" value="F:metallopeptidase activity"/>
    <property type="evidence" value="ECO:0007669"/>
    <property type="project" value="UniProtKB-KW"/>
</dbReference>
<proteinExistence type="predicted"/>
<keyword evidence="4" id="KW-1185">Reference proteome</keyword>
<dbReference type="Pfam" id="PF02517">
    <property type="entry name" value="Rce1-like"/>
    <property type="match status" value="1"/>
</dbReference>
<dbReference type="RefSeq" id="WP_284825933.1">
    <property type="nucleotide sequence ID" value="NZ_CP126969.1"/>
</dbReference>
<dbReference type="Proteomes" id="UP001225598">
    <property type="component" value="Chromosome"/>
</dbReference>
<feature type="transmembrane region" description="Helical" evidence="1">
    <location>
        <begin position="100"/>
        <end position="120"/>
    </location>
</feature>